<gene>
    <name evidence="6" type="ORF">BDA96_04G183200</name>
</gene>
<proteinExistence type="inferred from homology"/>
<dbReference type="InterPro" id="IPR036514">
    <property type="entry name" value="SGNH_hydro_sf"/>
</dbReference>
<organism evidence="6 7">
    <name type="scientific">Sorghum bicolor</name>
    <name type="common">Sorghum</name>
    <name type="synonym">Sorghum vulgare</name>
    <dbReference type="NCBI Taxonomy" id="4558"/>
    <lineage>
        <taxon>Eukaryota</taxon>
        <taxon>Viridiplantae</taxon>
        <taxon>Streptophyta</taxon>
        <taxon>Embryophyta</taxon>
        <taxon>Tracheophyta</taxon>
        <taxon>Spermatophyta</taxon>
        <taxon>Magnoliopsida</taxon>
        <taxon>Liliopsida</taxon>
        <taxon>Poales</taxon>
        <taxon>Poaceae</taxon>
        <taxon>PACMAD clade</taxon>
        <taxon>Panicoideae</taxon>
        <taxon>Andropogonodae</taxon>
        <taxon>Andropogoneae</taxon>
        <taxon>Sorghinae</taxon>
        <taxon>Sorghum</taxon>
    </lineage>
</organism>
<reference evidence="6" key="2">
    <citation type="submission" date="2020-10" db="EMBL/GenBank/DDBJ databases">
        <authorList>
            <person name="Cooper E.A."/>
            <person name="Brenton Z.W."/>
            <person name="Flinn B.S."/>
            <person name="Jenkins J."/>
            <person name="Shu S."/>
            <person name="Flowers D."/>
            <person name="Luo F."/>
            <person name="Wang Y."/>
            <person name="Xia P."/>
            <person name="Barry K."/>
            <person name="Daum C."/>
            <person name="Lipzen A."/>
            <person name="Yoshinaga Y."/>
            <person name="Schmutz J."/>
            <person name="Saski C."/>
            <person name="Vermerris W."/>
            <person name="Kresovich S."/>
        </authorList>
    </citation>
    <scope>NUCLEOTIDE SEQUENCE</scope>
</reference>
<keyword evidence="4" id="KW-0325">Glycoprotein</keyword>
<dbReference type="PANTHER" id="PTHR22835">
    <property type="entry name" value="ZINC FINGER FYVE DOMAIN CONTAINING PROTEIN"/>
    <property type="match status" value="1"/>
</dbReference>
<evidence type="ECO:0000256" key="2">
    <source>
        <dbReference type="ARBA" id="ARBA00022729"/>
    </source>
</evidence>
<dbReference type="InterPro" id="IPR001087">
    <property type="entry name" value="GDSL"/>
</dbReference>
<dbReference type="EMBL" id="CM027683">
    <property type="protein sequence ID" value="KAG0533319.1"/>
    <property type="molecule type" value="Genomic_DNA"/>
</dbReference>
<dbReference type="Gene3D" id="3.40.50.1110">
    <property type="entry name" value="SGNH hydrolase"/>
    <property type="match status" value="1"/>
</dbReference>
<evidence type="ECO:0000256" key="5">
    <source>
        <dbReference type="SAM" id="SignalP"/>
    </source>
</evidence>
<evidence type="ECO:0000313" key="6">
    <source>
        <dbReference type="EMBL" id="KAG0533319.1"/>
    </source>
</evidence>
<evidence type="ECO:0000313" key="7">
    <source>
        <dbReference type="Proteomes" id="UP000807115"/>
    </source>
</evidence>
<dbReference type="InterPro" id="IPR035669">
    <property type="entry name" value="SGNH_plant_lipase-like"/>
</dbReference>
<evidence type="ECO:0000256" key="3">
    <source>
        <dbReference type="ARBA" id="ARBA00022801"/>
    </source>
</evidence>
<keyword evidence="3" id="KW-0378">Hydrolase</keyword>
<feature type="signal peptide" evidence="5">
    <location>
        <begin position="1"/>
        <end position="27"/>
    </location>
</feature>
<accession>A0A921UJ31</accession>
<reference evidence="6" key="1">
    <citation type="journal article" date="2019" name="BMC Genomics">
        <title>A new reference genome for Sorghum bicolor reveals high levels of sequence similarity between sweet and grain genotypes: implications for the genetics of sugar metabolism.</title>
        <authorList>
            <person name="Cooper E.A."/>
            <person name="Brenton Z.W."/>
            <person name="Flinn B.S."/>
            <person name="Jenkins J."/>
            <person name="Shu S."/>
            <person name="Flowers D."/>
            <person name="Luo F."/>
            <person name="Wang Y."/>
            <person name="Xia P."/>
            <person name="Barry K."/>
            <person name="Daum C."/>
            <person name="Lipzen A."/>
            <person name="Yoshinaga Y."/>
            <person name="Schmutz J."/>
            <person name="Saski C."/>
            <person name="Vermerris W."/>
            <person name="Kresovich S."/>
        </authorList>
    </citation>
    <scope>NUCLEOTIDE SEQUENCE</scope>
</reference>
<dbReference type="Gramene" id="EES05213">
    <property type="protein sequence ID" value="EES05213"/>
    <property type="gene ID" value="SORBI_3004G170600"/>
</dbReference>
<feature type="chain" id="PRO_5038116791" evidence="5">
    <location>
        <begin position="28"/>
        <end position="389"/>
    </location>
</feature>
<dbReference type="OMA" id="MKNTPMI"/>
<evidence type="ECO:0000256" key="1">
    <source>
        <dbReference type="ARBA" id="ARBA00008668"/>
    </source>
</evidence>
<dbReference type="CDD" id="cd01837">
    <property type="entry name" value="SGNH_plant_lipase_like"/>
    <property type="match status" value="1"/>
</dbReference>
<dbReference type="SUPFAM" id="SSF52266">
    <property type="entry name" value="SGNH hydrolase"/>
    <property type="match status" value="1"/>
</dbReference>
<dbReference type="KEGG" id="sbi:8061036"/>
<dbReference type="AlphaFoldDB" id="A0A921UJ31"/>
<protein>
    <submittedName>
        <fullName evidence="6">Uncharacterized protein</fullName>
    </submittedName>
</protein>
<name>A0A921UJ31_SORBI</name>
<dbReference type="GO" id="GO:0016788">
    <property type="term" value="F:hydrolase activity, acting on ester bonds"/>
    <property type="evidence" value="ECO:0007669"/>
    <property type="project" value="InterPro"/>
</dbReference>
<dbReference type="OrthoDB" id="601242at2759"/>
<dbReference type="PANTHER" id="PTHR22835:SF518">
    <property type="entry name" value="GDSL ESTERASE_LIPASE"/>
    <property type="match status" value="1"/>
</dbReference>
<dbReference type="Pfam" id="PF00657">
    <property type="entry name" value="Lipase_GDSL"/>
    <property type="match status" value="1"/>
</dbReference>
<sequence length="389" mass="42267">MSLLRSIYCSPLSFFLIALVITSSSRSATSTGSTSGTRRYNAMFSFGDSVAETGNICIVSSNNSTELNVLTCTHPPYGMTYFGKPSCRWSNGRTVVDLIAQSLGLPLLTPSKSKGKDFQKGANMAITGGTALNFSFYQSMGVENPVWNHGSLDMQVQWFKVLTASICGTKEKCTGFLAESLFQFGGFGGNDYNILLLELGLTVEQAMENTPLIVDAIVNGIERLIALGAVHIVVPGILPTGCLPLFLTLFTISVSSTSSDTDFDQHGCLKSLNRLTEYHNSMLQKQVQILQAKHRSTRMMYADYSSLVYKMVQQPQEFGFRNPLETCCGAGGKYNFDVAARCGMPGATTPCRDPSARLSWDGVHPTEAANKMIADAWLHGPYCNPPILS</sequence>
<dbReference type="Proteomes" id="UP000807115">
    <property type="component" value="Chromosome 4"/>
</dbReference>
<comment type="caution">
    <text evidence="6">The sequence shown here is derived from an EMBL/GenBank/DDBJ whole genome shotgun (WGS) entry which is preliminary data.</text>
</comment>
<evidence type="ECO:0000256" key="4">
    <source>
        <dbReference type="ARBA" id="ARBA00023180"/>
    </source>
</evidence>
<comment type="similarity">
    <text evidence="1">Belongs to the 'GDSL' lipolytic enzyme family.</text>
</comment>
<keyword evidence="2 5" id="KW-0732">Signal</keyword>